<dbReference type="EMBL" id="MU790656">
    <property type="protein sequence ID" value="KAJ3995375.1"/>
    <property type="molecule type" value="Genomic_DNA"/>
</dbReference>
<dbReference type="Proteomes" id="UP001163828">
    <property type="component" value="Unassembled WGS sequence"/>
</dbReference>
<evidence type="ECO:0000313" key="1">
    <source>
        <dbReference type="EMBL" id="KAJ3995375.1"/>
    </source>
</evidence>
<reference evidence="1" key="1">
    <citation type="submission" date="2022-08" db="EMBL/GenBank/DDBJ databases">
        <authorList>
            <consortium name="DOE Joint Genome Institute"/>
            <person name="Min B."/>
            <person name="Riley R."/>
            <person name="Sierra-Patev S."/>
            <person name="Naranjo-Ortiz M."/>
            <person name="Looney B."/>
            <person name="Konkel Z."/>
            <person name="Slot J.C."/>
            <person name="Sakamoto Y."/>
            <person name="Steenwyk J.L."/>
            <person name="Rokas A."/>
            <person name="Carro J."/>
            <person name="Camarero S."/>
            <person name="Ferreira P."/>
            <person name="Molpeceres G."/>
            <person name="Ruiz-Duenas F.J."/>
            <person name="Serrano A."/>
            <person name="Henrissat B."/>
            <person name="Drula E."/>
            <person name="Hughes K.W."/>
            <person name="Mata J.L."/>
            <person name="Ishikawa N.K."/>
            <person name="Vargas-Isla R."/>
            <person name="Ushijima S."/>
            <person name="Smith C.A."/>
            <person name="Ahrendt S."/>
            <person name="Andreopoulos W."/>
            <person name="He G."/>
            <person name="Labutti K."/>
            <person name="Lipzen A."/>
            <person name="Ng V."/>
            <person name="Sandor L."/>
            <person name="Barry K."/>
            <person name="Martinez A.T."/>
            <person name="Xiao Y."/>
            <person name="Gibbons J.G."/>
            <person name="Terashima K."/>
            <person name="Hibbett D.S."/>
            <person name="Grigoriev I.V."/>
        </authorList>
    </citation>
    <scope>NUCLEOTIDE SEQUENCE</scope>
    <source>
        <strain evidence="1">TFB10827</strain>
    </source>
</reference>
<proteinExistence type="predicted"/>
<gene>
    <name evidence="1" type="ORF">F5050DRAFT_1712949</name>
</gene>
<name>A0ABQ8QA09_9AGAR</name>
<accession>A0ABQ8QA09</accession>
<evidence type="ECO:0000313" key="2">
    <source>
        <dbReference type="Proteomes" id="UP001163828"/>
    </source>
</evidence>
<comment type="caution">
    <text evidence="1">The sequence shown here is derived from an EMBL/GenBank/DDBJ whole genome shotgun (WGS) entry which is preliminary data.</text>
</comment>
<protein>
    <submittedName>
        <fullName evidence="1">Uncharacterized protein</fullName>
    </submittedName>
</protein>
<keyword evidence="2" id="KW-1185">Reference proteome</keyword>
<organism evidence="1 2">
    <name type="scientific">Lentinula boryana</name>
    <dbReference type="NCBI Taxonomy" id="40481"/>
    <lineage>
        <taxon>Eukaryota</taxon>
        <taxon>Fungi</taxon>
        <taxon>Dikarya</taxon>
        <taxon>Basidiomycota</taxon>
        <taxon>Agaricomycotina</taxon>
        <taxon>Agaricomycetes</taxon>
        <taxon>Agaricomycetidae</taxon>
        <taxon>Agaricales</taxon>
        <taxon>Marasmiineae</taxon>
        <taxon>Omphalotaceae</taxon>
        <taxon>Lentinula</taxon>
    </lineage>
</organism>
<sequence>MTPDSGKFSEKLEQLISLGMTNNNSKIPGSLDIIWFTFGRITDVTKFSQPRNRHIEALLTGIQLGSMISALETFQLGPPMIPLDVKADFTYFQYIWITSRLARRCTFSETFIYIVLAVAVRYETRPIRVGLIDTVKEDYVLQHLGNTFYAELLAAVLESSPFRKISRYDIAVTLRYIYLPSGYIKEDFNDALQANGILLFLKPSSGSS</sequence>